<dbReference type="EMBL" id="JACHJT010000001">
    <property type="protein sequence ID" value="MBB4932323.1"/>
    <property type="molecule type" value="Genomic_DNA"/>
</dbReference>
<feature type="compositionally biased region" description="Low complexity" evidence="1">
    <location>
        <begin position="26"/>
        <end position="36"/>
    </location>
</feature>
<evidence type="ECO:0000256" key="2">
    <source>
        <dbReference type="SAM" id="SignalP"/>
    </source>
</evidence>
<feature type="chain" id="PRO_5039364374" description="Secreted protein" evidence="2">
    <location>
        <begin position="18"/>
        <end position="50"/>
    </location>
</feature>
<keyword evidence="2" id="KW-0732">Signal</keyword>
<dbReference type="AlphaFoldDB" id="A0A7W7W3B1"/>
<feature type="region of interest" description="Disordered" evidence="1">
    <location>
        <begin position="26"/>
        <end position="50"/>
    </location>
</feature>
<proteinExistence type="predicted"/>
<sequence length="50" mass="5018">MPLVWLSSCRMVTAAVAAASATAKSGSTSATRVSRSSRPDSTSCITSVAV</sequence>
<reference evidence="3 4" key="1">
    <citation type="submission" date="2020-08" db="EMBL/GenBank/DDBJ databases">
        <title>Sequencing the genomes of 1000 actinobacteria strains.</title>
        <authorList>
            <person name="Klenk H.-P."/>
        </authorList>
    </citation>
    <scope>NUCLEOTIDE SEQUENCE [LARGE SCALE GENOMIC DNA]</scope>
    <source>
        <strain evidence="3 4">DSM 102030</strain>
    </source>
</reference>
<comment type="caution">
    <text evidence="3">The sequence shown here is derived from an EMBL/GenBank/DDBJ whole genome shotgun (WGS) entry which is preliminary data.</text>
</comment>
<name>A0A7W7W3B1_9ACTN</name>
<keyword evidence="4" id="KW-1185">Reference proteome</keyword>
<evidence type="ECO:0000313" key="3">
    <source>
        <dbReference type="EMBL" id="MBB4932323.1"/>
    </source>
</evidence>
<feature type="compositionally biased region" description="Polar residues" evidence="1">
    <location>
        <begin position="39"/>
        <end position="50"/>
    </location>
</feature>
<accession>A0A7W7W3B1</accession>
<organism evidence="3 4">
    <name type="scientific">Lipingzhangella halophila</name>
    <dbReference type="NCBI Taxonomy" id="1783352"/>
    <lineage>
        <taxon>Bacteria</taxon>
        <taxon>Bacillati</taxon>
        <taxon>Actinomycetota</taxon>
        <taxon>Actinomycetes</taxon>
        <taxon>Streptosporangiales</taxon>
        <taxon>Nocardiopsidaceae</taxon>
        <taxon>Lipingzhangella</taxon>
    </lineage>
</organism>
<gene>
    <name evidence="3" type="ORF">F4561_003143</name>
</gene>
<protein>
    <recommendedName>
        <fullName evidence="5">Secreted protein</fullName>
    </recommendedName>
</protein>
<evidence type="ECO:0000256" key="1">
    <source>
        <dbReference type="SAM" id="MobiDB-lite"/>
    </source>
</evidence>
<evidence type="ECO:0008006" key="5">
    <source>
        <dbReference type="Google" id="ProtNLM"/>
    </source>
</evidence>
<evidence type="ECO:0000313" key="4">
    <source>
        <dbReference type="Proteomes" id="UP000523007"/>
    </source>
</evidence>
<dbReference type="Proteomes" id="UP000523007">
    <property type="component" value="Unassembled WGS sequence"/>
</dbReference>
<feature type="signal peptide" evidence="2">
    <location>
        <begin position="1"/>
        <end position="17"/>
    </location>
</feature>